<evidence type="ECO:0000256" key="1">
    <source>
        <dbReference type="ARBA" id="ARBA00022723"/>
    </source>
</evidence>
<dbReference type="PIRSF" id="PIRSF037238">
    <property type="entry name" value="Carboxypeptidase_G2"/>
    <property type="match status" value="1"/>
</dbReference>
<keyword evidence="5" id="KW-0645">Protease</keyword>
<accession>A0A7Z0D1M3</accession>
<name>A0A7Z0D1M3_9MICO</name>
<keyword evidence="1" id="KW-0479">Metal-binding</keyword>
<comment type="caution">
    <text evidence="5">The sequence shown here is derived from an EMBL/GenBank/DDBJ whole genome shotgun (WGS) entry which is preliminary data.</text>
</comment>
<dbReference type="GO" id="GO:0046872">
    <property type="term" value="F:metal ion binding"/>
    <property type="evidence" value="ECO:0007669"/>
    <property type="project" value="UniProtKB-KW"/>
</dbReference>
<dbReference type="SUPFAM" id="SSF55031">
    <property type="entry name" value="Bacterial exopeptidase dimerisation domain"/>
    <property type="match status" value="1"/>
</dbReference>
<gene>
    <name evidence="5" type="ORF">BJY26_001604</name>
</gene>
<dbReference type="CDD" id="cd03885">
    <property type="entry name" value="M20_CPDG2"/>
    <property type="match status" value="1"/>
</dbReference>
<dbReference type="Gene3D" id="3.30.70.360">
    <property type="match status" value="1"/>
</dbReference>
<dbReference type="Pfam" id="PF01546">
    <property type="entry name" value="Peptidase_M20"/>
    <property type="match status" value="1"/>
</dbReference>
<organism evidence="5 6">
    <name type="scientific">Spelaeicoccus albus</name>
    <dbReference type="NCBI Taxonomy" id="1280376"/>
    <lineage>
        <taxon>Bacteria</taxon>
        <taxon>Bacillati</taxon>
        <taxon>Actinomycetota</taxon>
        <taxon>Actinomycetes</taxon>
        <taxon>Micrococcales</taxon>
        <taxon>Brevibacteriaceae</taxon>
        <taxon>Spelaeicoccus</taxon>
    </lineage>
</organism>
<proteinExistence type="predicted"/>
<sequence>MTYETDGSLLDKARAALPDMLADLRQLVLCESPTSDFEAGRRSADLVAQVGSEHLGTVPERVENGGRVHLRWRLGTGPRRVVILTHHDTVWPIGSLETHPWVCADGIVRGPGCFDMKTGLVQAFYALGGLMADGAPLDGVTLLVTGDEEIGSPTSRELIEAEAADADAVFVLEASGPGGAIKTQRKGTSNYTVTATGLAAHAGLEPENGVNAGLELAAHMLAIAEFGDADAGTTVTPTMLGGGTTSNTVPDSAWVAVDVRAATIAEQDRVDEQMHGLVAQLPGARVSVDGGPNRPPLEAASSGDLFTRACGLADRIGAGPLSRVAVGGASDGNFTAGMGVPTLDGLGAVGGGAHADDEHVVIDPIPGRTALLAALVADVLDGAGAR</sequence>
<dbReference type="InterPro" id="IPR050072">
    <property type="entry name" value="Peptidase_M20A"/>
</dbReference>
<dbReference type="InterPro" id="IPR017150">
    <property type="entry name" value="Pept_M20_glutamate_carboxypep"/>
</dbReference>
<evidence type="ECO:0000256" key="2">
    <source>
        <dbReference type="ARBA" id="ARBA00022801"/>
    </source>
</evidence>
<protein>
    <submittedName>
        <fullName evidence="5">Glutamate carboxypeptidase</fullName>
        <ecNumber evidence="5">3.4.17.11</ecNumber>
    </submittedName>
</protein>
<dbReference type="InterPro" id="IPR002933">
    <property type="entry name" value="Peptidase_M20"/>
</dbReference>
<feature type="domain" description="Peptidase M20 dimerisation" evidence="4">
    <location>
        <begin position="184"/>
        <end position="280"/>
    </location>
</feature>
<dbReference type="Gene3D" id="3.40.630.10">
    <property type="entry name" value="Zn peptidases"/>
    <property type="match status" value="1"/>
</dbReference>
<feature type="active site" evidence="3">
    <location>
        <position position="88"/>
    </location>
</feature>
<dbReference type="AlphaFoldDB" id="A0A7Z0D1M3"/>
<keyword evidence="5" id="KW-0121">Carboxypeptidase</keyword>
<dbReference type="RefSeq" id="WP_179427164.1">
    <property type="nucleotide sequence ID" value="NZ_JACBZP010000001.1"/>
</dbReference>
<dbReference type="InterPro" id="IPR036264">
    <property type="entry name" value="Bact_exopeptidase_dim_dom"/>
</dbReference>
<dbReference type="Proteomes" id="UP000539111">
    <property type="component" value="Unassembled WGS sequence"/>
</dbReference>
<dbReference type="PANTHER" id="PTHR43808:SF9">
    <property type="entry name" value="BLL0789 PROTEIN"/>
    <property type="match status" value="1"/>
</dbReference>
<evidence type="ECO:0000313" key="6">
    <source>
        <dbReference type="Proteomes" id="UP000539111"/>
    </source>
</evidence>
<dbReference type="EC" id="3.4.17.11" evidence="5"/>
<feature type="active site" description="Proton acceptor" evidence="3">
    <location>
        <position position="148"/>
    </location>
</feature>
<evidence type="ECO:0000313" key="5">
    <source>
        <dbReference type="EMBL" id="NYI67298.1"/>
    </source>
</evidence>
<dbReference type="PANTHER" id="PTHR43808">
    <property type="entry name" value="ACETYLORNITHINE DEACETYLASE"/>
    <property type="match status" value="1"/>
</dbReference>
<reference evidence="5 6" key="1">
    <citation type="submission" date="2020-07" db="EMBL/GenBank/DDBJ databases">
        <title>Sequencing the genomes of 1000 actinobacteria strains.</title>
        <authorList>
            <person name="Klenk H.-P."/>
        </authorList>
    </citation>
    <scope>NUCLEOTIDE SEQUENCE [LARGE SCALE GENOMIC DNA]</scope>
    <source>
        <strain evidence="5 6">DSM 26341</strain>
    </source>
</reference>
<dbReference type="Pfam" id="PF07687">
    <property type="entry name" value="M20_dimer"/>
    <property type="match status" value="1"/>
</dbReference>
<dbReference type="InterPro" id="IPR011650">
    <property type="entry name" value="Peptidase_M20_dimer"/>
</dbReference>
<dbReference type="GO" id="GO:0004180">
    <property type="term" value="F:carboxypeptidase activity"/>
    <property type="evidence" value="ECO:0007669"/>
    <property type="project" value="UniProtKB-KW"/>
</dbReference>
<keyword evidence="6" id="KW-1185">Reference proteome</keyword>
<keyword evidence="2 5" id="KW-0378">Hydrolase</keyword>
<dbReference type="SUPFAM" id="SSF53187">
    <property type="entry name" value="Zn-dependent exopeptidases"/>
    <property type="match status" value="1"/>
</dbReference>
<dbReference type="EMBL" id="JACBZP010000001">
    <property type="protein sequence ID" value="NYI67298.1"/>
    <property type="molecule type" value="Genomic_DNA"/>
</dbReference>
<evidence type="ECO:0000259" key="4">
    <source>
        <dbReference type="Pfam" id="PF07687"/>
    </source>
</evidence>
<evidence type="ECO:0000256" key="3">
    <source>
        <dbReference type="PIRSR" id="PIRSR037238-1"/>
    </source>
</evidence>